<dbReference type="EMBL" id="WKJZ01000001">
    <property type="protein sequence ID" value="MVW74956.1"/>
    <property type="molecule type" value="Genomic_DNA"/>
</dbReference>
<gene>
    <name evidence="1" type="ORF">GJV18_06465</name>
</gene>
<dbReference type="AlphaFoldDB" id="A0A6I4KWQ0"/>
<dbReference type="InterPro" id="IPR032024">
    <property type="entry name" value="DUF5064"/>
</dbReference>
<protein>
    <submittedName>
        <fullName evidence="1">DUF5064 family protein</fullName>
    </submittedName>
</protein>
<dbReference type="Gene3D" id="3.30.160.370">
    <property type="entry name" value="Domain of unknown function DUF5064"/>
    <property type="match status" value="1"/>
</dbReference>
<name>A0A6I4KWQ0_9PSED</name>
<dbReference type="Pfam" id="PF16703">
    <property type="entry name" value="DUF5064"/>
    <property type="match status" value="1"/>
</dbReference>
<reference evidence="1 2" key="1">
    <citation type="submission" date="2019-11" db="EMBL/GenBank/DDBJ databases">
        <title>Pseudomonas flavidum sp. nov., isolated from Baiyang Lake.</title>
        <authorList>
            <person name="Zhao Y."/>
        </authorList>
    </citation>
    <scope>NUCLEOTIDE SEQUENCE [LARGE SCALE GENOMIC DNA]</scope>
    <source>
        <strain evidence="2">R-22-3 w-18</strain>
    </source>
</reference>
<dbReference type="RefSeq" id="WP_160343881.1">
    <property type="nucleotide sequence ID" value="NZ_WKJZ01000001.1"/>
</dbReference>
<proteinExistence type="predicted"/>
<comment type="caution">
    <text evidence="1">The sequence shown here is derived from an EMBL/GenBank/DDBJ whole genome shotgun (WGS) entry which is preliminary data.</text>
</comment>
<sequence length="122" mass="13821">MFVPGHLHRERLLASEGISAYCVDVYYEVRHDPDQGAMMHFRMCGHVAGREFTESFAMHRDTAYNFASLLGKIAQRQGLPAGHGPIMAHHDEYDAMFADIRQQLAVKPGEAVNLDHLEQDRL</sequence>
<organism evidence="1 2">
    <name type="scientific">Pseudomonas xionganensis</name>
    <dbReference type="NCBI Taxonomy" id="2654845"/>
    <lineage>
        <taxon>Bacteria</taxon>
        <taxon>Pseudomonadati</taxon>
        <taxon>Pseudomonadota</taxon>
        <taxon>Gammaproteobacteria</taxon>
        <taxon>Pseudomonadales</taxon>
        <taxon>Pseudomonadaceae</taxon>
        <taxon>Pseudomonas</taxon>
    </lineage>
</organism>
<evidence type="ECO:0000313" key="1">
    <source>
        <dbReference type="EMBL" id="MVW74956.1"/>
    </source>
</evidence>
<evidence type="ECO:0000313" key="2">
    <source>
        <dbReference type="Proteomes" id="UP000429555"/>
    </source>
</evidence>
<dbReference type="Proteomes" id="UP000429555">
    <property type="component" value="Unassembled WGS sequence"/>
</dbReference>
<accession>A0A6I4KWQ0</accession>
<keyword evidence="2" id="KW-1185">Reference proteome</keyword>